<comment type="subcellular location">
    <subcellularLocation>
        <location evidence="7">Nucleus</location>
    </subcellularLocation>
</comment>
<sequence>MALEVCKWRLEGCDWSGSHSALLEHEDECPYQIVRCPNAGCESTMHKRELEAHRARCELAAVPAELPFTRKIMIPSREHPEMNFIGMLLGPRGVVLKMIENDSGTKVAIRGKPATRDVNDSDELHVLIRGPSEEAVEKAAGMVLSIITPPS</sequence>
<accession>A0ABQ8UM66</accession>
<keyword evidence="3 6" id="KW-0862">Zinc</keyword>
<protein>
    <recommendedName>
        <fullName evidence="7">Branchpoint-bridging protein</fullName>
    </recommendedName>
</protein>
<dbReference type="PANTHER" id="PTHR11208">
    <property type="entry name" value="RNA-BINDING PROTEIN RELATED"/>
    <property type="match status" value="1"/>
</dbReference>
<keyword evidence="4 5" id="KW-0694">RNA-binding</keyword>
<organism evidence="9 10">
    <name type="scientific">Paratrimastix pyriformis</name>
    <dbReference type="NCBI Taxonomy" id="342808"/>
    <lineage>
        <taxon>Eukaryota</taxon>
        <taxon>Metamonada</taxon>
        <taxon>Preaxostyla</taxon>
        <taxon>Paratrimastigidae</taxon>
        <taxon>Paratrimastix</taxon>
    </lineage>
</organism>
<keyword evidence="2 6" id="KW-0863">Zinc-finger</keyword>
<gene>
    <name evidence="9" type="ORF">PAPYR_5550</name>
</gene>
<dbReference type="InterPro" id="IPR004087">
    <property type="entry name" value="KH_dom"/>
</dbReference>
<evidence type="ECO:0000313" key="9">
    <source>
        <dbReference type="EMBL" id="KAJ4458585.1"/>
    </source>
</evidence>
<evidence type="ECO:0000256" key="7">
    <source>
        <dbReference type="RuleBase" id="RU367126"/>
    </source>
</evidence>
<keyword evidence="7" id="KW-0507">mRNA processing</keyword>
<dbReference type="InterPro" id="IPR045071">
    <property type="entry name" value="BBP-like"/>
</dbReference>
<evidence type="ECO:0000256" key="4">
    <source>
        <dbReference type="ARBA" id="ARBA00022884"/>
    </source>
</evidence>
<feature type="domain" description="TRAF-type" evidence="8">
    <location>
        <begin position="25"/>
        <end position="57"/>
    </location>
</feature>
<dbReference type="SUPFAM" id="SSF54791">
    <property type="entry name" value="Eukaryotic type KH-domain (KH-domain type I)"/>
    <property type="match status" value="1"/>
</dbReference>
<evidence type="ECO:0000256" key="1">
    <source>
        <dbReference type="ARBA" id="ARBA00022723"/>
    </source>
</evidence>
<comment type="caution">
    <text evidence="9">The sequence shown here is derived from an EMBL/GenBank/DDBJ whole genome shotgun (WGS) entry which is preliminary data.</text>
</comment>
<evidence type="ECO:0000256" key="6">
    <source>
        <dbReference type="PROSITE-ProRule" id="PRU00207"/>
    </source>
</evidence>
<reference evidence="9" key="1">
    <citation type="journal article" date="2022" name="bioRxiv">
        <title>Genomics of Preaxostyla Flagellates Illuminates Evolutionary Transitions and the Path Towards Mitochondrial Loss.</title>
        <authorList>
            <person name="Novak L.V.F."/>
            <person name="Treitli S.C."/>
            <person name="Pyrih J."/>
            <person name="Halakuc P."/>
            <person name="Pipaliya S.V."/>
            <person name="Vacek V."/>
            <person name="Brzon O."/>
            <person name="Soukal P."/>
            <person name="Eme L."/>
            <person name="Dacks J.B."/>
            <person name="Karnkowska A."/>
            <person name="Elias M."/>
            <person name="Hampl V."/>
        </authorList>
    </citation>
    <scope>NUCLEOTIDE SEQUENCE</scope>
    <source>
        <strain evidence="9">RCP-MX</strain>
    </source>
</reference>
<keyword evidence="1 6" id="KW-0479">Metal-binding</keyword>
<dbReference type="PROSITE" id="PS50084">
    <property type="entry name" value="KH_TYPE_1"/>
    <property type="match status" value="1"/>
</dbReference>
<dbReference type="Gene3D" id="3.30.1370.10">
    <property type="entry name" value="K Homology domain, type 1"/>
    <property type="match status" value="1"/>
</dbReference>
<dbReference type="Gene3D" id="3.30.40.10">
    <property type="entry name" value="Zinc/RING finger domain, C3HC4 (zinc finger)"/>
    <property type="match status" value="1"/>
</dbReference>
<dbReference type="PROSITE" id="PS50145">
    <property type="entry name" value="ZF_TRAF"/>
    <property type="match status" value="1"/>
</dbReference>
<keyword evidence="7" id="KW-0508">mRNA splicing</keyword>
<dbReference type="InterPro" id="IPR055256">
    <property type="entry name" value="KH_1_KHDC4/BBP-like"/>
</dbReference>
<evidence type="ECO:0000256" key="3">
    <source>
        <dbReference type="ARBA" id="ARBA00022833"/>
    </source>
</evidence>
<evidence type="ECO:0000256" key="5">
    <source>
        <dbReference type="PROSITE-ProRule" id="PRU00117"/>
    </source>
</evidence>
<dbReference type="Proteomes" id="UP001141327">
    <property type="component" value="Unassembled WGS sequence"/>
</dbReference>
<dbReference type="PANTHER" id="PTHR11208:SF45">
    <property type="entry name" value="SPLICING FACTOR 1"/>
    <property type="match status" value="1"/>
</dbReference>
<evidence type="ECO:0000313" key="10">
    <source>
        <dbReference type="Proteomes" id="UP001141327"/>
    </source>
</evidence>
<proteinExistence type="inferred from homology"/>
<keyword evidence="10" id="KW-1185">Reference proteome</keyword>
<comment type="function">
    <text evidence="7">Necessary for the splicing of pre-mRNA. Has a role in the recognition of the branch site (5'-UACUAAC-3'), the pyrimidine tract and the 3'-splice site at the 3'-end of introns.</text>
</comment>
<evidence type="ECO:0000259" key="8">
    <source>
        <dbReference type="PROSITE" id="PS50145"/>
    </source>
</evidence>
<dbReference type="InterPro" id="IPR036612">
    <property type="entry name" value="KH_dom_type_1_sf"/>
</dbReference>
<dbReference type="EMBL" id="JAPMOS010000027">
    <property type="protein sequence ID" value="KAJ4458585.1"/>
    <property type="molecule type" value="Genomic_DNA"/>
</dbReference>
<dbReference type="Pfam" id="PF22675">
    <property type="entry name" value="KH-I_KHDC4-BBP"/>
    <property type="match status" value="1"/>
</dbReference>
<dbReference type="SUPFAM" id="SSF49599">
    <property type="entry name" value="TRAF domain-like"/>
    <property type="match status" value="1"/>
</dbReference>
<keyword evidence="7" id="KW-0747">Spliceosome</keyword>
<keyword evidence="7" id="KW-0539">Nucleus</keyword>
<feature type="zinc finger region" description="TRAF-type" evidence="6">
    <location>
        <begin position="25"/>
        <end position="57"/>
    </location>
</feature>
<comment type="similarity">
    <text evidence="7">Belongs to the BBP/SF1 family.</text>
</comment>
<dbReference type="InterPro" id="IPR013083">
    <property type="entry name" value="Znf_RING/FYVE/PHD"/>
</dbReference>
<dbReference type="SMART" id="SM00322">
    <property type="entry name" value="KH"/>
    <property type="match status" value="1"/>
</dbReference>
<name>A0ABQ8UM66_9EUKA</name>
<dbReference type="InterPro" id="IPR001293">
    <property type="entry name" value="Znf_TRAF"/>
</dbReference>
<evidence type="ECO:0000256" key="2">
    <source>
        <dbReference type="ARBA" id="ARBA00022771"/>
    </source>
</evidence>